<evidence type="ECO:0000256" key="2">
    <source>
        <dbReference type="SAM" id="SignalP"/>
    </source>
</evidence>
<evidence type="ECO:0000313" key="3">
    <source>
        <dbReference type="EMBL" id="KTD79287.1"/>
    </source>
</evidence>
<feature type="chain" id="PRO_5006919659" evidence="2">
    <location>
        <begin position="24"/>
        <end position="490"/>
    </location>
</feature>
<dbReference type="AlphaFoldDB" id="A0A0W1AD96"/>
<dbReference type="PATRIC" id="fig|66969.6.peg.1490"/>
<protein>
    <submittedName>
        <fullName evidence="3">IcmX (IcmY)</fullName>
    </submittedName>
</protein>
<dbReference type="EMBL" id="LNZB01000036">
    <property type="protein sequence ID" value="KTD79287.1"/>
    <property type="molecule type" value="Genomic_DNA"/>
</dbReference>
<sequence length="490" mass="52678">MMKFVSKLILANVLCLSSLPTSAAEGTTNPWAATTADIARYLLNLGQYYGFNLNNPVLTLANLTTLTTNQLTTGYAFDALFGSIPVNFTVSDLSRFVPDGSANDDLNDLANNTFKSYQSGGTSDNGNVGAVDAIDQPTSTPPASGGGTYMPGLIKNTQSAQSNYLNDPVSQAIFNILGTPDYSQCTTTDSNNNEVWNSSCTYKYQNLVTQNVIGDPTKYNQPDYFSYSFNEPIIPQLNGNTLISPLMYSTTQGDIPTQSSGLTAKNQAQEAANFIRYASGQVTPVTLPNSSDFSRLYFDAISTDTSAAGVTKSKQALATLNNYFASLRVYAAQTSVGLSNLYYIMSRRMPQTVNSKNTNITPSKNSEAQVEFTLATWRLYNPSGSNPSPVGSSSTMGGSPSPSGSSSQQNDDPCTSSTNWVSCINTSTTPRVQKEIAILLAEINYQMYLDRQIQERILMTNSILLLQNMKSSQPSAPSYGDASTNGSTGN</sequence>
<reference evidence="3 4" key="1">
    <citation type="submission" date="2015-11" db="EMBL/GenBank/DDBJ databases">
        <title>Genomic analysis of 38 Legionella species identifies large and diverse effector repertoires.</title>
        <authorList>
            <person name="Burstein D."/>
            <person name="Amaro F."/>
            <person name="Zusman T."/>
            <person name="Lifshitz Z."/>
            <person name="Cohen O."/>
            <person name="Gilbert J.A."/>
            <person name="Pupko T."/>
            <person name="Shuman H.A."/>
            <person name="Segal G."/>
        </authorList>
    </citation>
    <scope>NUCLEOTIDE SEQUENCE [LARGE SCALE GENOMIC DNA]</scope>
    <source>
        <strain evidence="3 4">ATCC 51914</strain>
    </source>
</reference>
<evidence type="ECO:0000313" key="4">
    <source>
        <dbReference type="Proteomes" id="UP000054729"/>
    </source>
</evidence>
<proteinExistence type="predicted"/>
<dbReference type="RefSeq" id="WP_231950980.1">
    <property type="nucleotide sequence ID" value="NZ_CAAAIQ010000007.1"/>
</dbReference>
<comment type="caution">
    <text evidence="3">The sequence shown here is derived from an EMBL/GenBank/DDBJ whole genome shotgun (WGS) entry which is preliminary data.</text>
</comment>
<keyword evidence="4" id="KW-1185">Reference proteome</keyword>
<evidence type="ECO:0000256" key="1">
    <source>
        <dbReference type="SAM" id="MobiDB-lite"/>
    </source>
</evidence>
<feature type="compositionally biased region" description="Low complexity" evidence="1">
    <location>
        <begin position="385"/>
        <end position="407"/>
    </location>
</feature>
<gene>
    <name evidence="3" type="ORF">Lwal_1359</name>
</gene>
<name>A0A0W1AD96_9GAMM</name>
<feature type="region of interest" description="Disordered" evidence="1">
    <location>
        <begin position="385"/>
        <end position="416"/>
    </location>
</feature>
<keyword evidence="2" id="KW-0732">Signal</keyword>
<dbReference type="Proteomes" id="UP000054729">
    <property type="component" value="Unassembled WGS sequence"/>
</dbReference>
<dbReference type="NCBIfam" id="NF038225">
    <property type="entry name" value="IcmX_IVB"/>
    <property type="match status" value="1"/>
</dbReference>
<feature type="signal peptide" evidence="2">
    <location>
        <begin position="1"/>
        <end position="23"/>
    </location>
</feature>
<accession>A0A0W1AD96</accession>
<feature type="region of interest" description="Disordered" evidence="1">
    <location>
        <begin position="471"/>
        <end position="490"/>
    </location>
</feature>
<organism evidence="3 4">
    <name type="scientific">Legionella waltersii</name>
    <dbReference type="NCBI Taxonomy" id="66969"/>
    <lineage>
        <taxon>Bacteria</taxon>
        <taxon>Pseudomonadati</taxon>
        <taxon>Pseudomonadota</taxon>
        <taxon>Gammaproteobacteria</taxon>
        <taxon>Legionellales</taxon>
        <taxon>Legionellaceae</taxon>
        <taxon>Legionella</taxon>
    </lineage>
</organism>
<dbReference type="STRING" id="66969.Lwal_1359"/>